<keyword evidence="8" id="KW-1185">Reference proteome</keyword>
<evidence type="ECO:0000313" key="8">
    <source>
        <dbReference type="Proteomes" id="UP000504606"/>
    </source>
</evidence>
<dbReference type="InterPro" id="IPR008521">
    <property type="entry name" value="Mg_trans_NIPA"/>
</dbReference>
<evidence type="ECO:0000256" key="3">
    <source>
        <dbReference type="ARBA" id="ARBA00022692"/>
    </source>
</evidence>
<dbReference type="RefSeq" id="XP_026285635.1">
    <property type="nucleotide sequence ID" value="XM_026429850.2"/>
</dbReference>
<evidence type="ECO:0000256" key="4">
    <source>
        <dbReference type="ARBA" id="ARBA00022989"/>
    </source>
</evidence>
<gene>
    <name evidence="9" type="primary">LOC113211479</name>
</gene>
<keyword evidence="4 7" id="KW-1133">Transmembrane helix</keyword>
<dbReference type="AlphaFoldDB" id="A0A6J1T208"/>
<dbReference type="PANTHER" id="PTHR12570:SF92">
    <property type="entry name" value="SPICHTHYIN, ISOFORM B"/>
    <property type="match status" value="1"/>
</dbReference>
<proteinExistence type="inferred from homology"/>
<evidence type="ECO:0000313" key="9">
    <source>
        <dbReference type="RefSeq" id="XP_026285635.1"/>
    </source>
</evidence>
<dbReference type="PANTHER" id="PTHR12570">
    <property type="match status" value="1"/>
</dbReference>
<reference evidence="9" key="1">
    <citation type="journal article" date="2018" name="Proc. Natl. Acad. Sci. U.S.A.">
        <title>Phylogenomics and the evolution of hemipteroid insects.</title>
        <authorList>
            <person name="Johnson K.P."/>
            <person name="Dietrich C.H."/>
            <person name="Friedrich F."/>
            <person name="Beutel R.G."/>
            <person name="Wipfler B."/>
            <person name="Peters R.S."/>
            <person name="Allen J.M."/>
            <person name="Petersen M."/>
            <person name="Donath A."/>
            <person name="Walden K.K."/>
            <person name="Kozlov A.M."/>
            <person name="Podsiadlowski L."/>
            <person name="Mayer C."/>
            <person name="Meusemann K."/>
            <person name="Vasilikopoulos A."/>
            <person name="Waterhouse R.M."/>
            <person name="Cameron S.L."/>
            <person name="Weirauch C."/>
            <person name="Swanson D.R."/>
            <person name="Percy D.M."/>
            <person name="Hardy N.B."/>
            <person name="Terry I."/>
            <person name="Liu S."/>
            <person name="Zhou X."/>
            <person name="Misof B."/>
            <person name="Robertson H.M."/>
            <person name="Yoshizawa K."/>
        </authorList>
    </citation>
    <scope>NUCLEOTIDE SEQUENCE</scope>
    <source>
        <tissue evidence="9">Whole organism</tissue>
    </source>
</reference>
<dbReference type="Proteomes" id="UP000504606">
    <property type="component" value="Unplaced"/>
</dbReference>
<comment type="subcellular location">
    <subcellularLocation>
        <location evidence="1">Membrane</location>
        <topology evidence="1">Multi-pass membrane protein</topology>
    </subcellularLocation>
</comment>
<reference evidence="9" key="2">
    <citation type="submission" date="2025-08" db="UniProtKB">
        <authorList>
            <consortium name="RefSeq"/>
        </authorList>
    </citation>
    <scope>IDENTIFICATION</scope>
    <source>
        <tissue evidence="9">Whole organism</tissue>
    </source>
</reference>
<feature type="transmembrane region" description="Helical" evidence="7">
    <location>
        <begin position="201"/>
        <end position="226"/>
    </location>
</feature>
<keyword evidence="3 7" id="KW-0812">Transmembrane</keyword>
<accession>A0A6J1T208</accession>
<dbReference type="InterPro" id="IPR037185">
    <property type="entry name" value="EmrE-like"/>
</dbReference>
<feature type="transmembrane region" description="Helical" evidence="7">
    <location>
        <begin position="174"/>
        <end position="194"/>
    </location>
</feature>
<feature type="transmembrane region" description="Helical" evidence="7">
    <location>
        <begin position="238"/>
        <end position="260"/>
    </location>
</feature>
<evidence type="ECO:0000256" key="7">
    <source>
        <dbReference type="SAM" id="Phobius"/>
    </source>
</evidence>
<dbReference type="GeneID" id="113211479"/>
<dbReference type="Pfam" id="PF05653">
    <property type="entry name" value="Mg_trans_NIPA"/>
    <property type="match status" value="1"/>
</dbReference>
<dbReference type="GO" id="GO:0016020">
    <property type="term" value="C:membrane"/>
    <property type="evidence" value="ECO:0007669"/>
    <property type="project" value="UniProtKB-SubCell"/>
</dbReference>
<evidence type="ECO:0000256" key="2">
    <source>
        <dbReference type="ARBA" id="ARBA00007230"/>
    </source>
</evidence>
<evidence type="ECO:0000256" key="6">
    <source>
        <dbReference type="SAM" id="MobiDB-lite"/>
    </source>
</evidence>
<organism evidence="8 9">
    <name type="scientific">Frankliniella occidentalis</name>
    <name type="common">Western flower thrips</name>
    <name type="synonym">Euthrips occidentalis</name>
    <dbReference type="NCBI Taxonomy" id="133901"/>
    <lineage>
        <taxon>Eukaryota</taxon>
        <taxon>Metazoa</taxon>
        <taxon>Ecdysozoa</taxon>
        <taxon>Arthropoda</taxon>
        <taxon>Hexapoda</taxon>
        <taxon>Insecta</taxon>
        <taxon>Pterygota</taxon>
        <taxon>Neoptera</taxon>
        <taxon>Paraneoptera</taxon>
        <taxon>Thysanoptera</taxon>
        <taxon>Terebrantia</taxon>
        <taxon>Thripoidea</taxon>
        <taxon>Thripidae</taxon>
        <taxon>Frankliniella</taxon>
    </lineage>
</organism>
<feature type="transmembrane region" description="Helical" evidence="7">
    <location>
        <begin position="32"/>
        <end position="53"/>
    </location>
</feature>
<dbReference type="CTD" id="34681"/>
<feature type="transmembrane region" description="Helical" evidence="7">
    <location>
        <begin position="108"/>
        <end position="127"/>
    </location>
</feature>
<keyword evidence="5 7" id="KW-0472">Membrane</keyword>
<sequence length="381" mass="41255">MSFTSVSPALPGAPTSKMANPTRTPSQDEVTYFYIGLGLAIGSTIFIGSSFIIKKKALIHINRAGGVRAGAGGFGYLKDWMWWAGLITMGVGEACNFAAYAFAPAALVTPLGALSVLVSAVLASHFLNEKLNLLGKLGCFLCILGSTVIVIHAPHEEEVESLDMLVEKLQEPSFLVYEVLIIILAFVLACYIGPKYGHRYVVVYVLLCASVGSVTVLGCKGLGLALKEAILGQGNLHLASWLTFTLLVIVVICIMVQMNYLNRALDLFNTGIVTPVYYVLFTTFVVLASALLFREWENMSAVDFLGSACGFLIVIVSIILLNTFKDMDVSVLEVKGMMKPKRELLSSGRSFHTVHLKEDDPISRQGISKKSSYGSDFSNTI</sequence>
<comment type="similarity">
    <text evidence="2">Belongs to the NIPA family.</text>
</comment>
<dbReference type="SUPFAM" id="SSF103481">
    <property type="entry name" value="Multidrug resistance efflux transporter EmrE"/>
    <property type="match status" value="1"/>
</dbReference>
<dbReference type="KEGG" id="foc:113211479"/>
<name>A0A6J1T208_FRAOC</name>
<feature type="transmembrane region" description="Helical" evidence="7">
    <location>
        <begin position="272"/>
        <end position="292"/>
    </location>
</feature>
<dbReference type="GO" id="GO:0015095">
    <property type="term" value="F:magnesium ion transmembrane transporter activity"/>
    <property type="evidence" value="ECO:0007669"/>
    <property type="project" value="InterPro"/>
</dbReference>
<dbReference type="OrthoDB" id="6428174at2759"/>
<feature type="transmembrane region" description="Helical" evidence="7">
    <location>
        <begin position="134"/>
        <end position="154"/>
    </location>
</feature>
<feature type="transmembrane region" description="Helical" evidence="7">
    <location>
        <begin position="304"/>
        <end position="324"/>
    </location>
</feature>
<evidence type="ECO:0000256" key="5">
    <source>
        <dbReference type="ARBA" id="ARBA00023136"/>
    </source>
</evidence>
<feature type="region of interest" description="Disordered" evidence="6">
    <location>
        <begin position="1"/>
        <end position="24"/>
    </location>
</feature>
<protein>
    <submittedName>
        <fullName evidence="9">Magnesium transporter NIPA2</fullName>
    </submittedName>
</protein>
<evidence type="ECO:0000256" key="1">
    <source>
        <dbReference type="ARBA" id="ARBA00004141"/>
    </source>
</evidence>